<organism evidence="3 4">
    <name type="scientific">Azorhizobium oxalatiphilum</name>
    <dbReference type="NCBI Taxonomy" id="980631"/>
    <lineage>
        <taxon>Bacteria</taxon>
        <taxon>Pseudomonadati</taxon>
        <taxon>Pseudomonadota</taxon>
        <taxon>Alphaproteobacteria</taxon>
        <taxon>Hyphomicrobiales</taxon>
        <taxon>Xanthobacteraceae</taxon>
        <taxon>Azorhizobium</taxon>
    </lineage>
</organism>
<dbReference type="InterPro" id="IPR008523">
    <property type="entry name" value="DUF805"/>
</dbReference>
<keyword evidence="1" id="KW-0472">Membrane</keyword>
<dbReference type="PANTHER" id="PTHR34980:SF2">
    <property type="entry name" value="INNER MEMBRANE PROTEIN YHAH-RELATED"/>
    <property type="match status" value="1"/>
</dbReference>
<gene>
    <name evidence="3" type="ORF">GCM10007301_21920</name>
</gene>
<feature type="domain" description="GYF" evidence="2">
    <location>
        <begin position="7"/>
        <end position="52"/>
    </location>
</feature>
<protein>
    <recommendedName>
        <fullName evidence="2">GYF domain-containing protein</fullName>
    </recommendedName>
</protein>
<dbReference type="Pfam" id="PF14237">
    <property type="entry name" value="GYF_2"/>
    <property type="match status" value="1"/>
</dbReference>
<feature type="transmembrane region" description="Helical" evidence="1">
    <location>
        <begin position="119"/>
        <end position="142"/>
    </location>
</feature>
<evidence type="ECO:0000313" key="3">
    <source>
        <dbReference type="EMBL" id="GGF61791.1"/>
    </source>
</evidence>
<reference evidence="3" key="1">
    <citation type="journal article" date="2014" name="Int. J. Syst. Evol. Microbiol.">
        <title>Complete genome sequence of Corynebacterium casei LMG S-19264T (=DSM 44701T), isolated from a smear-ripened cheese.</title>
        <authorList>
            <consortium name="US DOE Joint Genome Institute (JGI-PGF)"/>
            <person name="Walter F."/>
            <person name="Albersmeier A."/>
            <person name="Kalinowski J."/>
            <person name="Ruckert C."/>
        </authorList>
    </citation>
    <scope>NUCLEOTIDE SEQUENCE</scope>
    <source>
        <strain evidence="3">CCM 7897</strain>
    </source>
</reference>
<dbReference type="Proteomes" id="UP000606044">
    <property type="component" value="Unassembled WGS sequence"/>
</dbReference>
<dbReference type="PANTHER" id="PTHR34980">
    <property type="entry name" value="INNER MEMBRANE PROTEIN-RELATED-RELATED"/>
    <property type="match status" value="1"/>
</dbReference>
<keyword evidence="1" id="KW-0812">Transmembrane</keyword>
<dbReference type="RefSeq" id="WP_188578351.1">
    <property type="nucleotide sequence ID" value="NZ_BMCT01000002.1"/>
</dbReference>
<sequence>MAGHDEWFYGANGEQKGPYSTEQMKALLQAGAINSQTVVWTAGMAGWLPLAQSPLATASAGGPPQIPGGYAPQGGGVGNGAVGGGGIAPGPRPVGMGEAVKRAFSQYFTFSGRASRSEFWYFALFCLLAAFVLGMVDLMVFSTMLEDGVSPLSNLFSLAVIIPQIALSARRLHDTDRSGWWYLLLFVPLIGIIVLIVFWASQGTQGRNRFG</sequence>
<evidence type="ECO:0000256" key="1">
    <source>
        <dbReference type="SAM" id="Phobius"/>
    </source>
</evidence>
<dbReference type="AlphaFoldDB" id="A0A917FBD3"/>
<proteinExistence type="predicted"/>
<reference evidence="3" key="2">
    <citation type="submission" date="2020-09" db="EMBL/GenBank/DDBJ databases">
        <authorList>
            <person name="Sun Q."/>
            <person name="Sedlacek I."/>
        </authorList>
    </citation>
    <scope>NUCLEOTIDE SEQUENCE</scope>
    <source>
        <strain evidence="3">CCM 7897</strain>
    </source>
</reference>
<evidence type="ECO:0000259" key="2">
    <source>
        <dbReference type="Pfam" id="PF14237"/>
    </source>
</evidence>
<comment type="caution">
    <text evidence="3">The sequence shown here is derived from an EMBL/GenBank/DDBJ whole genome shotgun (WGS) entry which is preliminary data.</text>
</comment>
<accession>A0A917FBD3</accession>
<name>A0A917FBD3_9HYPH</name>
<evidence type="ECO:0000313" key="4">
    <source>
        <dbReference type="Proteomes" id="UP000606044"/>
    </source>
</evidence>
<dbReference type="InterPro" id="IPR025640">
    <property type="entry name" value="GYF_2"/>
</dbReference>
<feature type="transmembrane region" description="Helical" evidence="1">
    <location>
        <begin position="179"/>
        <end position="201"/>
    </location>
</feature>
<dbReference type="Pfam" id="PF05656">
    <property type="entry name" value="DUF805"/>
    <property type="match status" value="1"/>
</dbReference>
<dbReference type="GO" id="GO:0005886">
    <property type="term" value="C:plasma membrane"/>
    <property type="evidence" value="ECO:0007669"/>
    <property type="project" value="TreeGrafter"/>
</dbReference>
<dbReference type="EMBL" id="BMCT01000002">
    <property type="protein sequence ID" value="GGF61791.1"/>
    <property type="molecule type" value="Genomic_DNA"/>
</dbReference>
<keyword evidence="4" id="KW-1185">Reference proteome</keyword>
<keyword evidence="1" id="KW-1133">Transmembrane helix</keyword>